<feature type="compositionally biased region" description="Acidic residues" evidence="1">
    <location>
        <begin position="170"/>
        <end position="184"/>
    </location>
</feature>
<evidence type="ECO:0000313" key="3">
    <source>
        <dbReference type="Proteomes" id="UP000006906"/>
    </source>
</evidence>
<feature type="compositionally biased region" description="Polar residues" evidence="1">
    <location>
        <begin position="24"/>
        <end position="33"/>
    </location>
</feature>
<evidence type="ECO:0000313" key="2">
    <source>
        <dbReference type="EMBL" id="PNW84650.1"/>
    </source>
</evidence>
<dbReference type="EMBL" id="CM008964">
    <property type="protein sequence ID" value="PNW84650.1"/>
    <property type="molecule type" value="Genomic_DNA"/>
</dbReference>
<accession>A0A2K3DVT8</accession>
<feature type="compositionally biased region" description="Low complexity" evidence="1">
    <location>
        <begin position="192"/>
        <end position="204"/>
    </location>
</feature>
<dbReference type="PaxDb" id="3055-EDP00222"/>
<organism evidence="2 3">
    <name type="scientific">Chlamydomonas reinhardtii</name>
    <name type="common">Chlamydomonas smithii</name>
    <dbReference type="NCBI Taxonomy" id="3055"/>
    <lineage>
        <taxon>Eukaryota</taxon>
        <taxon>Viridiplantae</taxon>
        <taxon>Chlorophyta</taxon>
        <taxon>core chlorophytes</taxon>
        <taxon>Chlorophyceae</taxon>
        <taxon>CS clade</taxon>
        <taxon>Chlamydomonadales</taxon>
        <taxon>Chlamydomonadaceae</taxon>
        <taxon>Chlamydomonas</taxon>
    </lineage>
</organism>
<proteinExistence type="predicted"/>
<name>A0A2K3DVT8_CHLRE</name>
<dbReference type="KEGG" id="cre:CHLRE_03g153000v5"/>
<keyword evidence="3" id="KW-1185">Reference proteome</keyword>
<dbReference type="Proteomes" id="UP000006906">
    <property type="component" value="Chromosome 3"/>
</dbReference>
<dbReference type="GeneID" id="5723112"/>
<dbReference type="OrthoDB" id="541698at2759"/>
<feature type="region of interest" description="Disordered" evidence="1">
    <location>
        <begin position="53"/>
        <end position="204"/>
    </location>
</feature>
<dbReference type="ExpressionAtlas" id="A0A2K3DVT8">
    <property type="expression patterns" value="baseline"/>
</dbReference>
<dbReference type="RefSeq" id="XP_042925674.1">
    <property type="nucleotide sequence ID" value="XM_043060545.1"/>
</dbReference>
<dbReference type="AlphaFoldDB" id="A0A2K3DVT8"/>
<feature type="region of interest" description="Disordered" evidence="1">
    <location>
        <begin position="1"/>
        <end position="33"/>
    </location>
</feature>
<evidence type="ECO:0000256" key="1">
    <source>
        <dbReference type="SAM" id="MobiDB-lite"/>
    </source>
</evidence>
<dbReference type="Gramene" id="PNW84650">
    <property type="protein sequence ID" value="PNW84650"/>
    <property type="gene ID" value="CHLRE_03g153000v5"/>
</dbReference>
<dbReference type="OMA" id="THRGNTA"/>
<sequence length="629" mass="64072">MHTPPPVLSKALNTHNYRKEQHETTSGAKNPTSILGRAAESLYNARHGLARLFGAESGDDPGAATKPPADLLGEPGAAKPSPGSEDPSVSPAQPGRGRQRRGSVTTYTLNLPGSGGSVEREVRRLAGYDGATMGPSVVSRRSLEMMPGPSCSYDHVQNVNGGEKGKAGEDNSDNENDDEDEDEAYTFQGSKQQQQQQQAAAAAAAASSSGANAVQWRASSHDAVSAGALAAAEALSGTMEVADFASSLNPTESSVLTDAIPTRLGGLGGISMSRNAPLAAGGGALTHRGNTANHLAVNVPSGPAGSTGQLGLLRDRKGVGGVSNNDSQRFTGDGYASSPGPMSPMTPYGSAGAFASGMANAGTHSGSATPLHGASPGASAIPRLPNLLASAPSRAGSKGQIVTGSVGALAASIISPGGGGGTDSRPGTGSRMRGVFAAVSDPNLLVLDAHGSPGHSGGGRWYQQDTGDFDSVLASGEEALMAAQRGGVGGSMQDDGYGYGGDAVHLPQLGNVLPDRTELQLQELRKFKANLDDHISKERQALVTGRVRRSSVLEELAGGSQQPRWQMTYNPEAAASHAKLGSVDPNRKSEMDNARLARIAKDSKSPAMSAASASPVVARARRLSTVIAS</sequence>
<reference evidence="2 3" key="1">
    <citation type="journal article" date="2007" name="Science">
        <title>The Chlamydomonas genome reveals the evolution of key animal and plant functions.</title>
        <authorList>
            <person name="Merchant S.S."/>
            <person name="Prochnik S.E."/>
            <person name="Vallon O."/>
            <person name="Harris E.H."/>
            <person name="Karpowicz S.J."/>
            <person name="Witman G.B."/>
            <person name="Terry A."/>
            <person name="Salamov A."/>
            <person name="Fritz-Laylin L.K."/>
            <person name="Marechal-Drouard L."/>
            <person name="Marshall W.F."/>
            <person name="Qu L.H."/>
            <person name="Nelson D.R."/>
            <person name="Sanderfoot A.A."/>
            <person name="Spalding M.H."/>
            <person name="Kapitonov V.V."/>
            <person name="Ren Q."/>
            <person name="Ferris P."/>
            <person name="Lindquist E."/>
            <person name="Shapiro H."/>
            <person name="Lucas S.M."/>
            <person name="Grimwood J."/>
            <person name="Schmutz J."/>
            <person name="Cardol P."/>
            <person name="Cerutti H."/>
            <person name="Chanfreau G."/>
            <person name="Chen C.L."/>
            <person name="Cognat V."/>
            <person name="Croft M.T."/>
            <person name="Dent R."/>
            <person name="Dutcher S."/>
            <person name="Fernandez E."/>
            <person name="Fukuzawa H."/>
            <person name="Gonzalez-Ballester D."/>
            <person name="Gonzalez-Halphen D."/>
            <person name="Hallmann A."/>
            <person name="Hanikenne M."/>
            <person name="Hippler M."/>
            <person name="Inwood W."/>
            <person name="Jabbari K."/>
            <person name="Kalanon M."/>
            <person name="Kuras R."/>
            <person name="Lefebvre P.A."/>
            <person name="Lemaire S.D."/>
            <person name="Lobanov A.V."/>
            <person name="Lohr M."/>
            <person name="Manuell A."/>
            <person name="Meier I."/>
            <person name="Mets L."/>
            <person name="Mittag M."/>
            <person name="Mittelmeier T."/>
            <person name="Moroney J.V."/>
            <person name="Moseley J."/>
            <person name="Napoli C."/>
            <person name="Nedelcu A.M."/>
            <person name="Niyogi K."/>
            <person name="Novoselov S.V."/>
            <person name="Paulsen I.T."/>
            <person name="Pazour G."/>
            <person name="Purton S."/>
            <person name="Ral J.P."/>
            <person name="Riano-Pachon D.M."/>
            <person name="Riekhof W."/>
            <person name="Rymarquis L."/>
            <person name="Schroda M."/>
            <person name="Stern D."/>
            <person name="Umen J."/>
            <person name="Willows R."/>
            <person name="Wilson N."/>
            <person name="Zimmer S.L."/>
            <person name="Allmer J."/>
            <person name="Balk J."/>
            <person name="Bisova K."/>
            <person name="Chen C.J."/>
            <person name="Elias M."/>
            <person name="Gendler K."/>
            <person name="Hauser C."/>
            <person name="Lamb M.R."/>
            <person name="Ledford H."/>
            <person name="Long J.C."/>
            <person name="Minagawa J."/>
            <person name="Page M.D."/>
            <person name="Pan J."/>
            <person name="Pootakham W."/>
            <person name="Roje S."/>
            <person name="Rose A."/>
            <person name="Stahlberg E."/>
            <person name="Terauchi A.M."/>
            <person name="Yang P."/>
            <person name="Ball S."/>
            <person name="Bowler C."/>
            <person name="Dieckmann C.L."/>
            <person name="Gladyshev V.N."/>
            <person name="Green P."/>
            <person name="Jorgensen R."/>
            <person name="Mayfield S."/>
            <person name="Mueller-Roeber B."/>
            <person name="Rajamani S."/>
            <person name="Sayre R.T."/>
            <person name="Brokstein P."/>
            <person name="Dubchak I."/>
            <person name="Goodstein D."/>
            <person name="Hornick L."/>
            <person name="Huang Y.W."/>
            <person name="Jhaveri J."/>
            <person name="Luo Y."/>
            <person name="Martinez D."/>
            <person name="Ngau W.C."/>
            <person name="Otillar B."/>
            <person name="Poliakov A."/>
            <person name="Porter A."/>
            <person name="Szajkowski L."/>
            <person name="Werner G."/>
            <person name="Zhou K."/>
            <person name="Grigoriev I.V."/>
            <person name="Rokhsar D.S."/>
            <person name="Grossman A.R."/>
        </authorList>
    </citation>
    <scope>NUCLEOTIDE SEQUENCE [LARGE SCALE GENOMIC DNA]</scope>
    <source>
        <strain evidence="3">CC-503</strain>
    </source>
</reference>
<dbReference type="InParanoid" id="A0A2K3DVT8"/>
<protein>
    <submittedName>
        <fullName evidence="2">Uncharacterized protein</fullName>
    </submittedName>
</protein>
<gene>
    <name evidence="2" type="ORF">CHLRE_03g153000v5</name>
</gene>